<feature type="domain" description="Core-binding (CB)" evidence="6">
    <location>
        <begin position="50"/>
        <end position="140"/>
    </location>
</feature>
<protein>
    <recommendedName>
        <fullName evidence="6">Core-binding (CB) domain-containing protein</fullName>
    </recommendedName>
</protein>
<accession>A0A3S2TL99</accession>
<dbReference type="AlphaFoldDB" id="A0A3S2TL99"/>
<evidence type="ECO:0000256" key="5">
    <source>
        <dbReference type="SAM" id="MobiDB-lite"/>
    </source>
</evidence>
<dbReference type="RefSeq" id="WP_128199375.1">
    <property type="nucleotide sequence ID" value="NZ_SACT01000005.1"/>
</dbReference>
<dbReference type="InterPro" id="IPR011010">
    <property type="entry name" value="DNA_brk_join_enz"/>
</dbReference>
<keyword evidence="2 4" id="KW-0238">DNA-binding</keyword>
<evidence type="ECO:0000313" key="7">
    <source>
        <dbReference type="EMBL" id="RVT50551.1"/>
    </source>
</evidence>
<dbReference type="InterPro" id="IPR044068">
    <property type="entry name" value="CB"/>
</dbReference>
<keyword evidence="8" id="KW-1185">Reference proteome</keyword>
<dbReference type="Gene3D" id="1.10.150.130">
    <property type="match status" value="1"/>
</dbReference>
<comment type="caution">
    <text evidence="7">The sequence shown here is derived from an EMBL/GenBank/DDBJ whole genome shotgun (WGS) entry which is preliminary data.</text>
</comment>
<dbReference type="PROSITE" id="PS51900">
    <property type="entry name" value="CB"/>
    <property type="match status" value="1"/>
</dbReference>
<organism evidence="7 8">
    <name type="scientific">Rubrivivax albus</name>
    <dbReference type="NCBI Taxonomy" id="2499835"/>
    <lineage>
        <taxon>Bacteria</taxon>
        <taxon>Pseudomonadati</taxon>
        <taxon>Pseudomonadota</taxon>
        <taxon>Betaproteobacteria</taxon>
        <taxon>Burkholderiales</taxon>
        <taxon>Sphaerotilaceae</taxon>
        <taxon>Rubrivivax</taxon>
    </lineage>
</organism>
<evidence type="ECO:0000256" key="4">
    <source>
        <dbReference type="PROSITE-ProRule" id="PRU01248"/>
    </source>
</evidence>
<keyword evidence="3" id="KW-0233">DNA recombination</keyword>
<keyword evidence="1" id="KW-0229">DNA integration</keyword>
<sequence>MSSRRPPIPRTLATRPQAGTGHAPQPARHDAARLVRHTLIDFSSLPLPADVRLALAQAFWGHIGGHSDRSIASYWKSILPFARFAAESQSLRSVADLDRAMLVRYIEWLNAQRCADGRIWALTTQAAVYGALRQLLRWLERCRPDLITSIDYPFSPFPNKAAARASRSTLSGRQLRAILQACEDEIAQMRTARESAARQRAADADKPGTLGWILEQIDQRHGGIIPDWRTTQASGNFWLQKAVRRYGGAKQLAPLLYPRAVSLLPYYLAILIHTAGNPEAIADLTRDCLQPLPLLDDRELLVWFKARASRIQRRTFDRADAFGPPALVRDILAWNERLIPLTPPPQRNRLFVFKGQFTVNAMSIITVHHQLGAFCDRHGLPHFAPASIRPSVLSCFYRASGDLLRTKAVANHASVATTVRYVQTPLVEAQNRSRIADLQGAFIEHIEGRSGPSQTRCDAAPEPSPPPRGRGVTLFGFDCKDPFAGIAPGTRQGDLCVNFMGCFTCPNAVITPDPMSLARLLQARDHLRAAAATLYPARWEVLYAPQLRILEEDILPRFGSRELDAGQRLQAQLPPLPDLR</sequence>
<evidence type="ECO:0000256" key="3">
    <source>
        <dbReference type="ARBA" id="ARBA00023172"/>
    </source>
</evidence>
<feature type="region of interest" description="Disordered" evidence="5">
    <location>
        <begin position="448"/>
        <end position="468"/>
    </location>
</feature>
<proteinExistence type="predicted"/>
<dbReference type="InterPro" id="IPR013762">
    <property type="entry name" value="Integrase-like_cat_sf"/>
</dbReference>
<evidence type="ECO:0000313" key="8">
    <source>
        <dbReference type="Proteomes" id="UP000288178"/>
    </source>
</evidence>
<reference evidence="7 8" key="1">
    <citation type="submission" date="2019-01" db="EMBL/GenBank/DDBJ databases">
        <authorList>
            <person name="Chen W.-M."/>
        </authorList>
    </citation>
    <scope>NUCLEOTIDE SEQUENCE [LARGE SCALE GENOMIC DNA]</scope>
    <source>
        <strain evidence="7 8">ICH-3</strain>
    </source>
</reference>
<name>A0A3S2TL99_9BURK</name>
<dbReference type="EMBL" id="SACT01000005">
    <property type="protein sequence ID" value="RVT50551.1"/>
    <property type="molecule type" value="Genomic_DNA"/>
</dbReference>
<gene>
    <name evidence="7" type="ORF">ENE75_16280</name>
</gene>
<dbReference type="Gene3D" id="1.10.443.10">
    <property type="entry name" value="Intergrase catalytic core"/>
    <property type="match status" value="1"/>
</dbReference>
<dbReference type="GO" id="GO:0015074">
    <property type="term" value="P:DNA integration"/>
    <property type="evidence" value="ECO:0007669"/>
    <property type="project" value="UniProtKB-KW"/>
</dbReference>
<evidence type="ECO:0000256" key="1">
    <source>
        <dbReference type="ARBA" id="ARBA00022908"/>
    </source>
</evidence>
<dbReference type="OrthoDB" id="6092950at2"/>
<evidence type="ECO:0000256" key="2">
    <source>
        <dbReference type="ARBA" id="ARBA00023125"/>
    </source>
</evidence>
<dbReference type="Proteomes" id="UP000288178">
    <property type="component" value="Unassembled WGS sequence"/>
</dbReference>
<evidence type="ECO:0000259" key="6">
    <source>
        <dbReference type="PROSITE" id="PS51900"/>
    </source>
</evidence>
<dbReference type="SUPFAM" id="SSF56349">
    <property type="entry name" value="DNA breaking-rejoining enzymes"/>
    <property type="match status" value="1"/>
</dbReference>
<dbReference type="InterPro" id="IPR010998">
    <property type="entry name" value="Integrase_recombinase_N"/>
</dbReference>
<feature type="region of interest" description="Disordered" evidence="5">
    <location>
        <begin position="1"/>
        <end position="28"/>
    </location>
</feature>
<dbReference type="GO" id="GO:0003677">
    <property type="term" value="F:DNA binding"/>
    <property type="evidence" value="ECO:0007669"/>
    <property type="project" value="UniProtKB-UniRule"/>
</dbReference>
<dbReference type="GO" id="GO:0006310">
    <property type="term" value="P:DNA recombination"/>
    <property type="evidence" value="ECO:0007669"/>
    <property type="project" value="UniProtKB-KW"/>
</dbReference>